<evidence type="ECO:0000256" key="1">
    <source>
        <dbReference type="ARBA" id="ARBA00004651"/>
    </source>
</evidence>
<evidence type="ECO:0000256" key="3">
    <source>
        <dbReference type="ARBA" id="ARBA00022670"/>
    </source>
</evidence>
<dbReference type="Proteomes" id="UP001500141">
    <property type="component" value="Unassembled WGS sequence"/>
</dbReference>
<keyword evidence="7 8" id="KW-0472">Membrane</keyword>
<evidence type="ECO:0000256" key="8">
    <source>
        <dbReference type="SAM" id="Phobius"/>
    </source>
</evidence>
<dbReference type="NCBIfam" id="TIGR04128">
    <property type="entry name" value="exoso_Fjoh_1448"/>
    <property type="match status" value="1"/>
</dbReference>
<dbReference type="InterPro" id="IPR019127">
    <property type="entry name" value="Exosortase"/>
</dbReference>
<evidence type="ECO:0000256" key="2">
    <source>
        <dbReference type="ARBA" id="ARBA00022475"/>
    </source>
</evidence>
<evidence type="ECO:0000313" key="10">
    <source>
        <dbReference type="Proteomes" id="UP001500141"/>
    </source>
</evidence>
<name>A0ABP8ZTJ1_9FLAO</name>
<comment type="subcellular location">
    <subcellularLocation>
        <location evidence="1">Cell membrane</location>
        <topology evidence="1">Multi-pass membrane protein</topology>
    </subcellularLocation>
</comment>
<evidence type="ECO:0000256" key="6">
    <source>
        <dbReference type="ARBA" id="ARBA00022989"/>
    </source>
</evidence>
<keyword evidence="2" id="KW-1003">Cell membrane</keyword>
<reference evidence="10" key="1">
    <citation type="journal article" date="2019" name="Int. J. Syst. Evol. Microbiol.">
        <title>The Global Catalogue of Microorganisms (GCM) 10K type strain sequencing project: providing services to taxonomists for standard genome sequencing and annotation.</title>
        <authorList>
            <consortium name="The Broad Institute Genomics Platform"/>
            <consortium name="The Broad Institute Genome Sequencing Center for Infectious Disease"/>
            <person name="Wu L."/>
            <person name="Ma J."/>
        </authorList>
    </citation>
    <scope>NUCLEOTIDE SEQUENCE [LARGE SCALE GENOMIC DNA]</scope>
    <source>
        <strain evidence="10">JCM 18198</strain>
    </source>
</reference>
<feature type="transmembrane region" description="Helical" evidence="8">
    <location>
        <begin position="91"/>
        <end position="116"/>
    </location>
</feature>
<dbReference type="InterPro" id="IPR026392">
    <property type="entry name" value="Exo/Archaeosortase_dom"/>
</dbReference>
<proteinExistence type="predicted"/>
<evidence type="ECO:0000256" key="5">
    <source>
        <dbReference type="ARBA" id="ARBA00022801"/>
    </source>
</evidence>
<dbReference type="EMBL" id="BAABIP010000011">
    <property type="protein sequence ID" value="GAA4765613.1"/>
    <property type="molecule type" value="Genomic_DNA"/>
</dbReference>
<evidence type="ECO:0000313" key="9">
    <source>
        <dbReference type="EMBL" id="GAA4765613.1"/>
    </source>
</evidence>
<accession>A0ABP8ZTJ1</accession>
<keyword evidence="6 8" id="KW-1133">Transmembrane helix</keyword>
<organism evidence="9 10">
    <name type="scientific">Flavobacterium hankyongi</name>
    <dbReference type="NCBI Taxonomy" id="1176532"/>
    <lineage>
        <taxon>Bacteria</taxon>
        <taxon>Pseudomonadati</taxon>
        <taxon>Bacteroidota</taxon>
        <taxon>Flavobacteriia</taxon>
        <taxon>Flavobacteriales</taxon>
        <taxon>Flavobacteriaceae</taxon>
        <taxon>Flavobacterium</taxon>
    </lineage>
</organism>
<keyword evidence="4 8" id="KW-0812">Transmembrane</keyword>
<dbReference type="InterPro" id="IPR026323">
    <property type="entry name" value="Exosortase-related_prot_XrtF"/>
</dbReference>
<keyword evidence="3" id="KW-0645">Protease</keyword>
<comment type="caution">
    <text evidence="9">The sequence shown here is derived from an EMBL/GenBank/DDBJ whole genome shotgun (WGS) entry which is preliminary data.</text>
</comment>
<feature type="transmembrane region" description="Helical" evidence="8">
    <location>
        <begin position="66"/>
        <end position="85"/>
    </location>
</feature>
<evidence type="ECO:0000256" key="7">
    <source>
        <dbReference type="ARBA" id="ARBA00023136"/>
    </source>
</evidence>
<dbReference type="Pfam" id="PF09721">
    <property type="entry name" value="Exosortase_EpsH"/>
    <property type="match status" value="1"/>
</dbReference>
<dbReference type="NCBIfam" id="TIGR04178">
    <property type="entry name" value="exo_archaeo"/>
    <property type="match status" value="1"/>
</dbReference>
<keyword evidence="5" id="KW-0378">Hydrolase</keyword>
<gene>
    <name evidence="9" type="primary">xrtF</name>
    <name evidence="9" type="ORF">GCM10023230_13990</name>
</gene>
<feature type="transmembrane region" description="Helical" evidence="8">
    <location>
        <begin position="128"/>
        <end position="148"/>
    </location>
</feature>
<protein>
    <submittedName>
        <fullName evidence="9">Exosortase family protein XrtF</fullName>
    </submittedName>
</protein>
<evidence type="ECO:0000256" key="4">
    <source>
        <dbReference type="ARBA" id="ARBA00022692"/>
    </source>
</evidence>
<keyword evidence="10" id="KW-1185">Reference proteome</keyword>
<sequence>MLTVIYQLYLKSYEGNSVDGITSNVSVLSEKLLQVSDENAKTVKDERGEYYLVIYNNNYVGRIIEGCNAVSVIILFVSFIVAFSTTIKPTLLYVLAGSVLIYVLNILRIGFIIMILNKFPEQEHIIHGVVFPLIIYGIVFLLWFLWIYKFYKYASEETK</sequence>